<evidence type="ECO:0000313" key="3">
    <source>
        <dbReference type="EMBL" id="PIK56060.1"/>
    </source>
</evidence>
<keyword evidence="1" id="KW-0547">Nucleotide-binding</keyword>
<feature type="domain" description="Septin-type G" evidence="2">
    <location>
        <begin position="1"/>
        <end position="87"/>
    </location>
</feature>
<reference evidence="3 4" key="1">
    <citation type="journal article" date="2017" name="PLoS Biol.">
        <title>The sea cucumber genome provides insights into morphological evolution and visceral regeneration.</title>
        <authorList>
            <person name="Zhang X."/>
            <person name="Sun L."/>
            <person name="Yuan J."/>
            <person name="Sun Y."/>
            <person name="Gao Y."/>
            <person name="Zhang L."/>
            <person name="Li S."/>
            <person name="Dai H."/>
            <person name="Hamel J.F."/>
            <person name="Liu C."/>
            <person name="Yu Y."/>
            <person name="Liu S."/>
            <person name="Lin W."/>
            <person name="Guo K."/>
            <person name="Jin S."/>
            <person name="Xu P."/>
            <person name="Storey K.B."/>
            <person name="Huan P."/>
            <person name="Zhang T."/>
            <person name="Zhou Y."/>
            <person name="Zhang J."/>
            <person name="Lin C."/>
            <person name="Li X."/>
            <person name="Xing L."/>
            <person name="Huo D."/>
            <person name="Sun M."/>
            <person name="Wang L."/>
            <person name="Mercier A."/>
            <person name="Li F."/>
            <person name="Yang H."/>
            <person name="Xiang J."/>
        </authorList>
    </citation>
    <scope>NUCLEOTIDE SEQUENCE [LARGE SCALE GENOMIC DNA]</scope>
    <source>
        <strain evidence="3">Shaxun</strain>
        <tissue evidence="3">Muscle</tissue>
    </source>
</reference>
<dbReference type="PANTHER" id="PTHR32046:SF14">
    <property type="match status" value="1"/>
</dbReference>
<comment type="similarity">
    <text evidence="1">Belongs to the TRAFAC class TrmE-Era-EngA-EngB-Septin-like GTPase superfamily. Septin GTPase family.</text>
</comment>
<comment type="caution">
    <text evidence="3">The sequence shown here is derived from an EMBL/GenBank/DDBJ whole genome shotgun (WGS) entry which is preliminary data.</text>
</comment>
<accession>A0A2G8L7F1</accession>
<proteinExistence type="inferred from homology"/>
<dbReference type="AlphaFoldDB" id="A0A2G8L7F1"/>
<dbReference type="InterPro" id="IPR030379">
    <property type="entry name" value="G_SEPTIN_dom"/>
</dbReference>
<keyword evidence="4" id="KW-1185">Reference proteome</keyword>
<dbReference type="OrthoDB" id="8954335at2759"/>
<organism evidence="3 4">
    <name type="scientific">Stichopus japonicus</name>
    <name type="common">Sea cucumber</name>
    <dbReference type="NCBI Taxonomy" id="307972"/>
    <lineage>
        <taxon>Eukaryota</taxon>
        <taxon>Metazoa</taxon>
        <taxon>Echinodermata</taxon>
        <taxon>Eleutherozoa</taxon>
        <taxon>Echinozoa</taxon>
        <taxon>Holothuroidea</taxon>
        <taxon>Aspidochirotacea</taxon>
        <taxon>Aspidochirotida</taxon>
        <taxon>Stichopodidae</taxon>
        <taxon>Apostichopus</taxon>
    </lineage>
</organism>
<name>A0A2G8L7F1_STIJA</name>
<gene>
    <name evidence="3" type="ORF">BSL78_07035</name>
</gene>
<dbReference type="Pfam" id="PF00735">
    <property type="entry name" value="Septin"/>
    <property type="match status" value="1"/>
</dbReference>
<dbReference type="Gene3D" id="3.40.50.300">
    <property type="entry name" value="P-loop containing nucleotide triphosphate hydrolases"/>
    <property type="match status" value="1"/>
</dbReference>
<evidence type="ECO:0000259" key="2">
    <source>
        <dbReference type="Pfam" id="PF00735"/>
    </source>
</evidence>
<dbReference type="STRING" id="307972.A0A2G8L7F1"/>
<keyword evidence="1" id="KW-0342">GTP-binding</keyword>
<evidence type="ECO:0000313" key="4">
    <source>
        <dbReference type="Proteomes" id="UP000230750"/>
    </source>
</evidence>
<protein>
    <recommendedName>
        <fullName evidence="2">Septin-type G domain-containing protein</fullName>
    </recommendedName>
</protein>
<dbReference type="InterPro" id="IPR027417">
    <property type="entry name" value="P-loop_NTPase"/>
</dbReference>
<dbReference type="GO" id="GO:0005525">
    <property type="term" value="F:GTP binding"/>
    <property type="evidence" value="ECO:0007669"/>
    <property type="project" value="UniProtKB-KW"/>
</dbReference>
<sequence>MLVGETGCGKTLMMNALLNYVLGVKWGDSHRYKLDPDEHEKKKSSHSLSQTEWISAYTLYYREGFKIPHSITIIDTPGFGDAAGISKDKEITDQMKSFFSGQIDESIDQIDAVIFVVQSDKPRLTTSQRYVFDCVLSLFGKDVKENIFLFTTFADHNKPLVLEGMKQADIPYRAYYKFNNSPLYAQKESASASKEDSSDDEIELYNKMFWKSGAKQFEKFFIELGITSSKSTRLSFEVLRERKALHAKIEAIPQLIRSNLVTLERLKQEEKMLTASQEEVDKNRDYKYTVTKETTTKKTLRDGEYAMTCRNCKINCHYPCSPYFKLLCVAFYWFSGCSVCPQNCSKSDHDNKNFIYEKKVVSEEQTYADVKSRYDNAYERRMSHQELVVKVSEEAERIRYTLNDHVSVVRKIFKRLDEIALKTNPTSTAVTCSIL</sequence>
<dbReference type="SUPFAM" id="SSF52540">
    <property type="entry name" value="P-loop containing nucleoside triphosphate hydrolases"/>
    <property type="match status" value="1"/>
</dbReference>
<dbReference type="PANTHER" id="PTHR32046">
    <property type="entry name" value="G DOMAIN-CONTAINING PROTEIN"/>
    <property type="match status" value="1"/>
</dbReference>
<evidence type="ECO:0000256" key="1">
    <source>
        <dbReference type="RuleBase" id="RU004560"/>
    </source>
</evidence>
<dbReference type="Proteomes" id="UP000230750">
    <property type="component" value="Unassembled WGS sequence"/>
</dbReference>
<dbReference type="EMBL" id="MRZV01000189">
    <property type="protein sequence ID" value="PIK56060.1"/>
    <property type="molecule type" value="Genomic_DNA"/>
</dbReference>